<reference evidence="7 8" key="1">
    <citation type="submission" date="2015-08" db="EMBL/GenBank/DDBJ databases">
        <title>Complete genome sequence of Sulfurifustis variabilis.</title>
        <authorList>
            <person name="Miura A."/>
            <person name="Kojima H."/>
            <person name="Fukui M."/>
        </authorList>
    </citation>
    <scope>NUCLEOTIDE SEQUENCE [LARGE SCALE GENOMIC DNA]</scope>
    <source>
        <strain evidence="8">skN76</strain>
    </source>
</reference>
<dbReference type="KEGG" id="sva:SVA_0460"/>
<evidence type="ECO:0000313" key="7">
    <source>
        <dbReference type="EMBL" id="BAU47041.1"/>
    </source>
</evidence>
<organism evidence="7 8">
    <name type="scientific">Sulfurifustis variabilis</name>
    <dbReference type="NCBI Taxonomy" id="1675686"/>
    <lineage>
        <taxon>Bacteria</taxon>
        <taxon>Pseudomonadati</taxon>
        <taxon>Pseudomonadota</taxon>
        <taxon>Gammaproteobacteria</taxon>
        <taxon>Acidiferrobacterales</taxon>
        <taxon>Acidiferrobacteraceae</taxon>
        <taxon>Sulfurifustis</taxon>
    </lineage>
</organism>
<dbReference type="PANTHER" id="PTHR23427:SF2">
    <property type="entry name" value="SURFEIT LOCUS PROTEIN 1"/>
    <property type="match status" value="1"/>
</dbReference>
<dbReference type="CDD" id="cd06662">
    <property type="entry name" value="SURF1"/>
    <property type="match status" value="1"/>
</dbReference>
<keyword evidence="6" id="KW-1003">Cell membrane</keyword>
<dbReference type="Proteomes" id="UP000218899">
    <property type="component" value="Chromosome"/>
</dbReference>
<dbReference type="InterPro" id="IPR045214">
    <property type="entry name" value="Surf1/Surf4"/>
</dbReference>
<dbReference type="AlphaFoldDB" id="A0A1B4VAK7"/>
<evidence type="ECO:0000256" key="5">
    <source>
        <dbReference type="ARBA" id="ARBA00023136"/>
    </source>
</evidence>
<keyword evidence="3 6" id="KW-0812">Transmembrane</keyword>
<evidence type="ECO:0000256" key="3">
    <source>
        <dbReference type="ARBA" id="ARBA00022692"/>
    </source>
</evidence>
<comment type="similarity">
    <text evidence="2 6">Belongs to the SURF1 family.</text>
</comment>
<keyword evidence="4 6" id="KW-1133">Transmembrane helix</keyword>
<dbReference type="GO" id="GO:0005886">
    <property type="term" value="C:plasma membrane"/>
    <property type="evidence" value="ECO:0007669"/>
    <property type="project" value="UniProtKB-SubCell"/>
</dbReference>
<proteinExistence type="inferred from homology"/>
<protein>
    <recommendedName>
        <fullName evidence="6">SURF1-like protein</fullName>
    </recommendedName>
</protein>
<evidence type="ECO:0000256" key="1">
    <source>
        <dbReference type="ARBA" id="ARBA00004370"/>
    </source>
</evidence>
<sequence length="245" mass="27852">MVNVRRGALLPTLVALLLIPVFVFLGYWQLERAREKRDLQAEYDRRASQEPVRIGGEWQSAEEFQFYRVEATGRYDTEYQILLDNRVHRGAPGYHVLTPLRIRDSEMRVLVNRGWVPLGPDRRQLPAIETPTDALTVRGVATVPHEGFTLGEPSPLTRGKPTVWQQLDLERYTREVGFPVQPVVVLLDPQAPGGFVREWARLDTGIAVHQGYAFQWFALAAAAFVGYIALMRRYGRRARMGGDAP</sequence>
<dbReference type="InterPro" id="IPR002994">
    <property type="entry name" value="Surf1/Shy1"/>
</dbReference>
<comment type="subcellular location">
    <subcellularLocation>
        <location evidence="6">Cell membrane</location>
        <topology evidence="6">Multi-pass membrane protein</topology>
    </subcellularLocation>
    <subcellularLocation>
        <location evidence="1">Membrane</location>
    </subcellularLocation>
</comment>
<feature type="transmembrane region" description="Helical" evidence="6">
    <location>
        <begin position="7"/>
        <end position="28"/>
    </location>
</feature>
<keyword evidence="8" id="KW-1185">Reference proteome</keyword>
<evidence type="ECO:0000256" key="4">
    <source>
        <dbReference type="ARBA" id="ARBA00022989"/>
    </source>
</evidence>
<dbReference type="PROSITE" id="PS50895">
    <property type="entry name" value="SURF1"/>
    <property type="match status" value="1"/>
</dbReference>
<evidence type="ECO:0000256" key="6">
    <source>
        <dbReference type="RuleBase" id="RU363076"/>
    </source>
</evidence>
<accession>A0A1B4VAK7</accession>
<name>A0A1B4VAK7_9GAMM</name>
<evidence type="ECO:0000256" key="2">
    <source>
        <dbReference type="ARBA" id="ARBA00007165"/>
    </source>
</evidence>
<gene>
    <name evidence="7" type="ORF">SVA_0460</name>
</gene>
<keyword evidence="5 6" id="KW-0472">Membrane</keyword>
<evidence type="ECO:0000313" key="8">
    <source>
        <dbReference type="Proteomes" id="UP000218899"/>
    </source>
</evidence>
<feature type="transmembrane region" description="Helical" evidence="6">
    <location>
        <begin position="212"/>
        <end position="230"/>
    </location>
</feature>
<dbReference type="Pfam" id="PF02104">
    <property type="entry name" value="SURF1"/>
    <property type="match status" value="1"/>
</dbReference>
<dbReference type="EMBL" id="AP014936">
    <property type="protein sequence ID" value="BAU47041.1"/>
    <property type="molecule type" value="Genomic_DNA"/>
</dbReference>
<dbReference type="PANTHER" id="PTHR23427">
    <property type="entry name" value="SURFEIT LOCUS PROTEIN"/>
    <property type="match status" value="1"/>
</dbReference>